<organism evidence="3 4">
    <name type="scientific">Acinetobacter albensis</name>
    <dbReference type="NCBI Taxonomy" id="1673609"/>
    <lineage>
        <taxon>Bacteria</taxon>
        <taxon>Pseudomonadati</taxon>
        <taxon>Pseudomonadota</taxon>
        <taxon>Gammaproteobacteria</taxon>
        <taxon>Moraxellales</taxon>
        <taxon>Moraxellaceae</taxon>
        <taxon>Acinetobacter</taxon>
    </lineage>
</organism>
<protein>
    <submittedName>
        <fullName evidence="3">Uncharacterized protein</fullName>
    </submittedName>
</protein>
<name>A0A1C4GTQ8_9GAMM</name>
<keyword evidence="1" id="KW-0812">Transmembrane</keyword>
<gene>
    <name evidence="2" type="ORF">ACKVE0_06280</name>
    <name evidence="3" type="ORF">GA0116959_10394</name>
</gene>
<keyword evidence="1" id="KW-0472">Membrane</keyword>
<reference evidence="3 4" key="1">
    <citation type="submission" date="2016-08" db="EMBL/GenBank/DDBJ databases">
        <authorList>
            <person name="Seilhamer J.J."/>
        </authorList>
    </citation>
    <scope>NUCLEOTIDE SEQUENCE [LARGE SCALE GENOMIC DNA]</scope>
    <source>
        <strain evidence="3 4">ANC 4874</strain>
    </source>
</reference>
<dbReference type="Proteomes" id="UP000243661">
    <property type="component" value="Unassembled WGS sequence"/>
</dbReference>
<dbReference type="EMBL" id="FMBK01000003">
    <property type="protein sequence ID" value="SCC71245.1"/>
    <property type="molecule type" value="Genomic_DNA"/>
</dbReference>
<keyword evidence="1" id="KW-1133">Transmembrane helix</keyword>
<reference evidence="2 5" key="2">
    <citation type="submission" date="2024-12" db="EMBL/GenBank/DDBJ databases">
        <title>C001-4G Acinetobacter sp. assembled genome.</title>
        <authorList>
            <person name="D'Arcy K."/>
            <person name="Kingdon A.D.H."/>
            <person name="Breen A."/>
            <person name="Mckeown C."/>
            <person name="Allman E."/>
            <person name="Sharma P."/>
            <person name="Mcleman A."/>
            <person name="Roberts A.P."/>
        </authorList>
    </citation>
    <scope>NUCLEOTIDE SEQUENCE [LARGE SCALE GENOMIC DNA]</scope>
    <source>
        <strain evidence="2 5">C1-4G</strain>
    </source>
</reference>
<dbReference type="AlphaFoldDB" id="A0A1C4GTQ8"/>
<evidence type="ECO:0000313" key="3">
    <source>
        <dbReference type="EMBL" id="SCC71245.1"/>
    </source>
</evidence>
<dbReference type="Proteomes" id="UP001632339">
    <property type="component" value="Unassembled WGS sequence"/>
</dbReference>
<keyword evidence="5" id="KW-1185">Reference proteome</keyword>
<feature type="transmembrane region" description="Helical" evidence="1">
    <location>
        <begin position="68"/>
        <end position="85"/>
    </location>
</feature>
<evidence type="ECO:0000313" key="5">
    <source>
        <dbReference type="Proteomes" id="UP001632339"/>
    </source>
</evidence>
<dbReference type="EMBL" id="JBJXCW010000005">
    <property type="protein sequence ID" value="MFN0297132.1"/>
    <property type="molecule type" value="Genomic_DNA"/>
</dbReference>
<evidence type="ECO:0000313" key="2">
    <source>
        <dbReference type="EMBL" id="MFN0297132.1"/>
    </source>
</evidence>
<feature type="transmembrane region" description="Helical" evidence="1">
    <location>
        <begin position="18"/>
        <end position="40"/>
    </location>
</feature>
<sequence>MKEFFLNLTRIIEANARIYLSVIFGIALCLMIFVAEAVHIQNFAATLNTNDQQILREAIQPLTERYSLSRYIVLVLTIFWSSYEYRSTKKKLGL</sequence>
<dbReference type="RefSeq" id="WP_053578761.1">
    <property type="nucleotide sequence ID" value="NZ_FMBK01000003.1"/>
</dbReference>
<evidence type="ECO:0000313" key="4">
    <source>
        <dbReference type="Proteomes" id="UP000243661"/>
    </source>
</evidence>
<proteinExistence type="predicted"/>
<evidence type="ECO:0000256" key="1">
    <source>
        <dbReference type="SAM" id="Phobius"/>
    </source>
</evidence>
<accession>A0A1C4GTQ8</accession>
<dbReference type="OrthoDB" id="6711862at2"/>